<dbReference type="WBParaSite" id="nRc.2.0.1.t18009-RA">
    <property type="protein sequence ID" value="nRc.2.0.1.t18009-RA"/>
    <property type="gene ID" value="nRc.2.0.1.g18009"/>
</dbReference>
<dbReference type="Gene3D" id="3.90.640.10">
    <property type="entry name" value="Actin, Chain A, domain 4"/>
    <property type="match status" value="1"/>
</dbReference>
<dbReference type="InterPro" id="IPR004000">
    <property type="entry name" value="Actin"/>
</dbReference>
<organism evidence="2 3">
    <name type="scientific">Romanomermis culicivorax</name>
    <name type="common">Nematode worm</name>
    <dbReference type="NCBI Taxonomy" id="13658"/>
    <lineage>
        <taxon>Eukaryota</taxon>
        <taxon>Metazoa</taxon>
        <taxon>Ecdysozoa</taxon>
        <taxon>Nematoda</taxon>
        <taxon>Enoplea</taxon>
        <taxon>Dorylaimia</taxon>
        <taxon>Mermithida</taxon>
        <taxon>Mermithoidea</taxon>
        <taxon>Mermithidae</taxon>
        <taxon>Romanomermis</taxon>
    </lineage>
</organism>
<dbReference type="Proteomes" id="UP000887565">
    <property type="component" value="Unplaced"/>
</dbReference>
<accession>A0A915IUY8</accession>
<evidence type="ECO:0000313" key="2">
    <source>
        <dbReference type="Proteomes" id="UP000887565"/>
    </source>
</evidence>
<proteinExistence type="inferred from homology"/>
<evidence type="ECO:0000313" key="3">
    <source>
        <dbReference type="WBParaSite" id="nRc.2.0.1.t18009-RA"/>
    </source>
</evidence>
<dbReference type="PANTHER" id="PTHR11937">
    <property type="entry name" value="ACTIN"/>
    <property type="match status" value="1"/>
</dbReference>
<dbReference type="AlphaFoldDB" id="A0A915IUY8"/>
<dbReference type="SUPFAM" id="SSF53067">
    <property type="entry name" value="Actin-like ATPase domain"/>
    <property type="match status" value="2"/>
</dbReference>
<evidence type="ECO:0000256" key="1">
    <source>
        <dbReference type="RuleBase" id="RU000487"/>
    </source>
</evidence>
<sequence length="373" mass="42341">MPLYEGVGVVADRHAVILDIGTAYTKCGLATEPCPRFILPSEIYDWKTKSTRKVVDYNCVKSEQYDVPSIVFLPSHLAACFPLGTQGALVVDVGFRETLVLPIYEGIPMLNCWQASPVGQYRILELRKECLFPSTKASFIVLQCFRSLRSFLMKFSKVEDSNGELKPLSSNHSAEILNQELLENVKVMTSFVTTLERAKKIQATLFNGKVPLKSEILGKVEQPPPDIKYSLNESSILHVDGFIRESINETLFIREVDDKSIPQLILDSILKCPIDLRRYFLSRIHVVGGTTMCPGFMDRLKRDLLDLLKDEREIYHKSLPSVEEVKFFPLPIKANCMSWLGECFKLMNSESKYCFGILLYLVANETSYKTENL</sequence>
<keyword evidence="2" id="KW-1185">Reference proteome</keyword>
<dbReference type="Gene3D" id="3.30.420.40">
    <property type="match status" value="3"/>
</dbReference>
<dbReference type="InterPro" id="IPR043129">
    <property type="entry name" value="ATPase_NBD"/>
</dbReference>
<dbReference type="SMART" id="SM00268">
    <property type="entry name" value="ACTIN"/>
    <property type="match status" value="1"/>
</dbReference>
<dbReference type="CDD" id="cd10207">
    <property type="entry name" value="ASKHA_NBD_Arp10"/>
    <property type="match status" value="1"/>
</dbReference>
<protein>
    <submittedName>
        <fullName evidence="3">Actin-related protein 10</fullName>
    </submittedName>
</protein>
<comment type="similarity">
    <text evidence="1">Belongs to the actin family.</text>
</comment>
<dbReference type="Pfam" id="PF00022">
    <property type="entry name" value="Actin"/>
    <property type="match status" value="1"/>
</dbReference>
<dbReference type="OMA" id="HEMIHNI"/>
<reference evidence="3" key="1">
    <citation type="submission" date="2022-11" db="UniProtKB">
        <authorList>
            <consortium name="WormBaseParasite"/>
        </authorList>
    </citation>
    <scope>IDENTIFICATION</scope>
</reference>
<name>A0A915IUY8_ROMCU</name>